<protein>
    <submittedName>
        <fullName evidence="2">Uncharacterized protein</fullName>
    </submittedName>
</protein>
<reference evidence="2" key="1">
    <citation type="submission" date="2023-10" db="EMBL/GenBank/DDBJ databases">
        <authorList>
            <person name="Domelevo Entfellner J.-B."/>
        </authorList>
    </citation>
    <scope>NUCLEOTIDE SEQUENCE</scope>
</reference>
<keyword evidence="3" id="KW-1185">Reference proteome</keyword>
<evidence type="ECO:0000313" key="2">
    <source>
        <dbReference type="EMBL" id="CAJ1975025.1"/>
    </source>
</evidence>
<evidence type="ECO:0000256" key="1">
    <source>
        <dbReference type="SAM" id="MobiDB-lite"/>
    </source>
</evidence>
<evidence type="ECO:0000313" key="3">
    <source>
        <dbReference type="Proteomes" id="UP001189624"/>
    </source>
</evidence>
<organism evidence="2 3">
    <name type="scientific">Sphenostylis stenocarpa</name>
    <dbReference type="NCBI Taxonomy" id="92480"/>
    <lineage>
        <taxon>Eukaryota</taxon>
        <taxon>Viridiplantae</taxon>
        <taxon>Streptophyta</taxon>
        <taxon>Embryophyta</taxon>
        <taxon>Tracheophyta</taxon>
        <taxon>Spermatophyta</taxon>
        <taxon>Magnoliopsida</taxon>
        <taxon>eudicotyledons</taxon>
        <taxon>Gunneridae</taxon>
        <taxon>Pentapetalae</taxon>
        <taxon>rosids</taxon>
        <taxon>fabids</taxon>
        <taxon>Fabales</taxon>
        <taxon>Fabaceae</taxon>
        <taxon>Papilionoideae</taxon>
        <taxon>50 kb inversion clade</taxon>
        <taxon>NPAAA clade</taxon>
        <taxon>indigoferoid/millettioid clade</taxon>
        <taxon>Phaseoleae</taxon>
        <taxon>Sphenostylis</taxon>
    </lineage>
</organism>
<dbReference type="AlphaFoldDB" id="A0AA86W0R5"/>
<dbReference type="Proteomes" id="UP001189624">
    <property type="component" value="Chromosome 9"/>
</dbReference>
<dbReference type="EMBL" id="OY731406">
    <property type="protein sequence ID" value="CAJ1975025.1"/>
    <property type="molecule type" value="Genomic_DNA"/>
</dbReference>
<feature type="compositionally biased region" description="Polar residues" evidence="1">
    <location>
        <begin position="32"/>
        <end position="49"/>
    </location>
</feature>
<accession>A0AA86W0R5</accession>
<dbReference type="Gramene" id="rna-AYBTSS11_LOCUS27113">
    <property type="protein sequence ID" value="CAJ1975025.1"/>
    <property type="gene ID" value="gene-AYBTSS11_LOCUS27113"/>
</dbReference>
<gene>
    <name evidence="2" type="ORF">AYBTSS11_LOCUS27113</name>
</gene>
<sequence>MEDEKKNVRNPKENPIENLAVYSVTSQMQCASNPKSDASPLHTLTTFSTHRNKERDTKLRIANAANPKGLDRSLLFLLKDSFHFHIPSSHGSYSIISSFLIVRSLMLFLLPMCISNT</sequence>
<feature type="region of interest" description="Disordered" evidence="1">
    <location>
        <begin position="32"/>
        <end position="52"/>
    </location>
</feature>
<name>A0AA86W0R5_9FABA</name>
<proteinExistence type="predicted"/>